<keyword evidence="5" id="KW-0963">Cytoplasm</keyword>
<feature type="region of interest" description="Disordered" evidence="8">
    <location>
        <begin position="145"/>
        <end position="165"/>
    </location>
</feature>
<comment type="caution">
    <text evidence="9">The sequence shown here is derived from an EMBL/GenBank/DDBJ whole genome shotgun (WGS) entry which is preliminary data.</text>
</comment>
<evidence type="ECO:0000313" key="9">
    <source>
        <dbReference type="EMBL" id="MBI5169722.1"/>
    </source>
</evidence>
<comment type="function">
    <text evidence="5">Catalyzes the reversible transfer of the terminal phosphate group between ATP and AMP. Plays an important role in cellular energy homeostasis and in adenine nucleotide metabolism.</text>
</comment>
<dbReference type="NCBIfam" id="TIGR01351">
    <property type="entry name" value="adk"/>
    <property type="match status" value="1"/>
</dbReference>
<dbReference type="HAMAP" id="MF_00235">
    <property type="entry name" value="Adenylate_kinase_Adk"/>
    <property type="match status" value="1"/>
</dbReference>
<keyword evidence="1 5" id="KW-0808">Transferase</keyword>
<feature type="binding site" evidence="5">
    <location>
        <position position="200"/>
    </location>
    <ligand>
        <name>ATP</name>
        <dbReference type="ChEBI" id="CHEBI:30616"/>
    </ligand>
</feature>
<organism evidence="9 10">
    <name type="scientific">Eiseniibacteriota bacterium</name>
    <dbReference type="NCBI Taxonomy" id="2212470"/>
    <lineage>
        <taxon>Bacteria</taxon>
        <taxon>Candidatus Eiseniibacteriota</taxon>
    </lineage>
</organism>
<dbReference type="NCBIfam" id="NF001380">
    <property type="entry name" value="PRK00279.1-2"/>
    <property type="match status" value="1"/>
</dbReference>
<dbReference type="GO" id="GO:0044209">
    <property type="term" value="P:AMP salvage"/>
    <property type="evidence" value="ECO:0007669"/>
    <property type="project" value="UniProtKB-UniRule"/>
</dbReference>
<comment type="catalytic activity">
    <reaction evidence="5 7">
        <text>AMP + ATP = 2 ADP</text>
        <dbReference type="Rhea" id="RHEA:12973"/>
        <dbReference type="ChEBI" id="CHEBI:30616"/>
        <dbReference type="ChEBI" id="CHEBI:456215"/>
        <dbReference type="ChEBI" id="CHEBI:456216"/>
        <dbReference type="EC" id="2.7.4.3"/>
    </reaction>
</comment>
<accession>A0A933W8P3</accession>
<comment type="similarity">
    <text evidence="5 6">Belongs to the adenylate kinase family.</text>
</comment>
<feature type="binding site" evidence="5">
    <location>
        <position position="36"/>
    </location>
    <ligand>
        <name>AMP</name>
        <dbReference type="ChEBI" id="CHEBI:456215"/>
    </ligand>
</feature>
<comment type="domain">
    <text evidence="5">Consists of three domains, a large central CORE domain and two small peripheral domains, NMPbind and LID, which undergo movements during catalysis. The LID domain closes over the site of phosphoryl transfer upon ATP binding. Assembling and dissambling the active center during each catalytic cycle provides an effective means to prevent ATP hydrolysis.</text>
</comment>
<protein>
    <recommendedName>
        <fullName evidence="5 7">Adenylate kinase</fullName>
        <shortName evidence="5">AK</shortName>
        <ecNumber evidence="5 7">2.7.4.3</ecNumber>
    </recommendedName>
    <alternativeName>
        <fullName evidence="5">ATP-AMP transphosphorylase</fullName>
    </alternativeName>
    <alternativeName>
        <fullName evidence="5">ATP:AMP phosphotransferase</fullName>
    </alternativeName>
    <alternativeName>
        <fullName evidence="5">Adenylate monophosphate kinase</fullName>
    </alternativeName>
</protein>
<feature type="binding site" evidence="5">
    <location>
        <begin position="57"/>
        <end position="59"/>
    </location>
    <ligand>
        <name>AMP</name>
        <dbReference type="ChEBI" id="CHEBI:456215"/>
    </ligand>
</feature>
<dbReference type="AlphaFoldDB" id="A0A933W8P3"/>
<feature type="binding site" evidence="5">
    <location>
        <position position="161"/>
    </location>
    <ligand>
        <name>AMP</name>
        <dbReference type="ChEBI" id="CHEBI:456215"/>
    </ligand>
</feature>
<evidence type="ECO:0000256" key="6">
    <source>
        <dbReference type="RuleBase" id="RU003330"/>
    </source>
</evidence>
<dbReference type="FunFam" id="3.40.50.300:FF:000106">
    <property type="entry name" value="Adenylate kinase mitochondrial"/>
    <property type="match status" value="1"/>
</dbReference>
<comment type="pathway">
    <text evidence="5">Purine metabolism; AMP biosynthesis via salvage pathway; AMP from ADP: step 1/1.</text>
</comment>
<feature type="binding site" evidence="5">
    <location>
        <position position="172"/>
    </location>
    <ligand>
        <name>AMP</name>
        <dbReference type="ChEBI" id="CHEBI:456215"/>
    </ligand>
</feature>
<comment type="subunit">
    <text evidence="5 7">Monomer.</text>
</comment>
<gene>
    <name evidence="5" type="primary">adk</name>
    <name evidence="9" type="ORF">HZA61_09560</name>
</gene>
<dbReference type="InterPro" id="IPR027417">
    <property type="entry name" value="P-loop_NTPase"/>
</dbReference>
<dbReference type="GO" id="GO:0005737">
    <property type="term" value="C:cytoplasm"/>
    <property type="evidence" value="ECO:0007669"/>
    <property type="project" value="UniProtKB-SubCell"/>
</dbReference>
<name>A0A933W8P3_UNCEI</name>
<feature type="binding site" evidence="5">
    <location>
        <position position="31"/>
    </location>
    <ligand>
        <name>AMP</name>
        <dbReference type="ChEBI" id="CHEBI:456215"/>
    </ligand>
</feature>
<dbReference type="InterPro" id="IPR000850">
    <property type="entry name" value="Adenylat/UMP-CMP_kin"/>
</dbReference>
<feature type="binding site" evidence="5">
    <location>
        <begin position="10"/>
        <end position="15"/>
    </location>
    <ligand>
        <name>ATP</name>
        <dbReference type="ChEBI" id="CHEBI:30616"/>
    </ligand>
</feature>
<evidence type="ECO:0000256" key="2">
    <source>
        <dbReference type="ARBA" id="ARBA00022727"/>
    </source>
</evidence>
<dbReference type="GO" id="GO:0005524">
    <property type="term" value="F:ATP binding"/>
    <property type="evidence" value="ECO:0007669"/>
    <property type="project" value="UniProtKB-UniRule"/>
</dbReference>
<dbReference type="Pfam" id="PF00406">
    <property type="entry name" value="ADK"/>
    <property type="match status" value="1"/>
</dbReference>
<evidence type="ECO:0000256" key="5">
    <source>
        <dbReference type="HAMAP-Rule" id="MF_00235"/>
    </source>
</evidence>
<dbReference type="EMBL" id="JACRIW010000064">
    <property type="protein sequence ID" value="MBI5169722.1"/>
    <property type="molecule type" value="Genomic_DNA"/>
</dbReference>
<dbReference type="NCBIfam" id="NF011100">
    <property type="entry name" value="PRK14527.1"/>
    <property type="match status" value="1"/>
</dbReference>
<keyword evidence="2 5" id="KW-0545">Nucleotide biosynthesis</keyword>
<dbReference type="InterPro" id="IPR033690">
    <property type="entry name" value="Adenylat_kinase_CS"/>
</dbReference>
<dbReference type="SUPFAM" id="SSF52540">
    <property type="entry name" value="P-loop containing nucleoside triphosphate hydrolases"/>
    <property type="match status" value="1"/>
</dbReference>
<evidence type="ECO:0000256" key="1">
    <source>
        <dbReference type="ARBA" id="ARBA00022679"/>
    </source>
</evidence>
<proteinExistence type="inferred from homology"/>
<dbReference type="Proteomes" id="UP000696931">
    <property type="component" value="Unassembled WGS sequence"/>
</dbReference>
<evidence type="ECO:0000256" key="4">
    <source>
        <dbReference type="ARBA" id="ARBA00022777"/>
    </source>
</evidence>
<dbReference type="NCBIfam" id="NF001381">
    <property type="entry name" value="PRK00279.1-3"/>
    <property type="match status" value="1"/>
</dbReference>
<evidence type="ECO:0000256" key="7">
    <source>
        <dbReference type="RuleBase" id="RU003331"/>
    </source>
</evidence>
<dbReference type="Gene3D" id="3.40.50.300">
    <property type="entry name" value="P-loop containing nucleotide triphosphate hydrolases"/>
    <property type="match status" value="1"/>
</dbReference>
<dbReference type="EC" id="2.7.4.3" evidence="5 7"/>
<evidence type="ECO:0000313" key="10">
    <source>
        <dbReference type="Proteomes" id="UP000696931"/>
    </source>
</evidence>
<dbReference type="InterPro" id="IPR006259">
    <property type="entry name" value="Adenyl_kin_sub"/>
</dbReference>
<dbReference type="PANTHER" id="PTHR23359">
    <property type="entry name" value="NUCLEOTIDE KINASE"/>
    <property type="match status" value="1"/>
</dbReference>
<sequence>MRVILLGPPGVGKGTQGRRLATERGQALISTGDMLRDAVARQTPLGVQAKKLMDAGSLVPDDVIVGLVRERTLEPDALAGFVLDGFPRTVPQAEALDAMLAERSLKIDAAVLLTAPDEELVRRLSSRWECPECRRVFNTLTAPSKDGRRCDDHPSTELRQRADDTEETVRKRLEVYRNQTAPLVGWYRGQGKLKEVQGTGPLDDVYGALTRAVPD</sequence>
<keyword evidence="3 5" id="KW-0547">Nucleotide-binding</keyword>
<reference evidence="9" key="1">
    <citation type="submission" date="2020-07" db="EMBL/GenBank/DDBJ databases">
        <title>Huge and variable diversity of episymbiotic CPR bacteria and DPANN archaea in groundwater ecosystems.</title>
        <authorList>
            <person name="He C.Y."/>
            <person name="Keren R."/>
            <person name="Whittaker M."/>
            <person name="Farag I.F."/>
            <person name="Doudna J."/>
            <person name="Cate J.H.D."/>
            <person name="Banfield J.F."/>
        </authorList>
    </citation>
    <scope>NUCLEOTIDE SEQUENCE</scope>
    <source>
        <strain evidence="9">NC_groundwater_1813_Pr3_B-0.1um_71_17</strain>
    </source>
</reference>
<dbReference type="PRINTS" id="PR00094">
    <property type="entry name" value="ADENYLTKNASE"/>
</dbReference>
<comment type="caution">
    <text evidence="5">Lacks conserved residue(s) required for the propagation of feature annotation.</text>
</comment>
<dbReference type="PROSITE" id="PS00113">
    <property type="entry name" value="ADENYLATE_KINASE"/>
    <property type="match status" value="1"/>
</dbReference>
<feature type="binding site" evidence="5">
    <location>
        <position position="127"/>
    </location>
    <ligand>
        <name>ATP</name>
        <dbReference type="ChEBI" id="CHEBI:30616"/>
    </ligand>
</feature>
<evidence type="ECO:0000256" key="8">
    <source>
        <dbReference type="SAM" id="MobiDB-lite"/>
    </source>
</evidence>
<keyword evidence="4 5" id="KW-0418">Kinase</keyword>
<feature type="binding site" evidence="5">
    <location>
        <position position="92"/>
    </location>
    <ligand>
        <name>AMP</name>
        <dbReference type="ChEBI" id="CHEBI:456215"/>
    </ligand>
</feature>
<feature type="binding site" evidence="5">
    <location>
        <begin position="136"/>
        <end position="137"/>
    </location>
    <ligand>
        <name>ATP</name>
        <dbReference type="ChEBI" id="CHEBI:30616"/>
    </ligand>
</feature>
<dbReference type="GO" id="GO:0004017">
    <property type="term" value="F:AMP kinase activity"/>
    <property type="evidence" value="ECO:0007669"/>
    <property type="project" value="UniProtKB-UniRule"/>
</dbReference>
<keyword evidence="5 7" id="KW-0067">ATP-binding</keyword>
<comment type="subcellular location">
    <subcellularLocation>
        <location evidence="5 7">Cytoplasm</location>
    </subcellularLocation>
</comment>
<dbReference type="CDD" id="cd01428">
    <property type="entry name" value="ADK"/>
    <property type="match status" value="1"/>
</dbReference>
<feature type="region of interest" description="NMP" evidence="5">
    <location>
        <begin position="30"/>
        <end position="59"/>
    </location>
</feature>
<feature type="binding site" evidence="5">
    <location>
        <begin position="85"/>
        <end position="88"/>
    </location>
    <ligand>
        <name>AMP</name>
        <dbReference type="ChEBI" id="CHEBI:456215"/>
    </ligand>
</feature>
<evidence type="ECO:0000256" key="3">
    <source>
        <dbReference type="ARBA" id="ARBA00022741"/>
    </source>
</evidence>